<comment type="catalytic activity">
    <reaction evidence="6">
        <text>a 2'-deoxycytidine in DNA + S-adenosyl-L-methionine = a 5-methyl-2'-deoxycytidine in DNA + S-adenosyl-L-homocysteine + H(+)</text>
        <dbReference type="Rhea" id="RHEA:13681"/>
        <dbReference type="Rhea" id="RHEA-COMP:11369"/>
        <dbReference type="Rhea" id="RHEA-COMP:11370"/>
        <dbReference type="ChEBI" id="CHEBI:15378"/>
        <dbReference type="ChEBI" id="CHEBI:57856"/>
        <dbReference type="ChEBI" id="CHEBI:59789"/>
        <dbReference type="ChEBI" id="CHEBI:85452"/>
        <dbReference type="ChEBI" id="CHEBI:85454"/>
        <dbReference type="EC" id="2.1.1.37"/>
    </reaction>
</comment>
<dbReference type="AlphaFoldDB" id="A0A7X1EFE1"/>
<evidence type="ECO:0000256" key="4">
    <source>
        <dbReference type="ARBA" id="ARBA00022691"/>
    </source>
</evidence>
<dbReference type="GO" id="GO:0003886">
    <property type="term" value="F:DNA (cytosine-5-)-methyltransferase activity"/>
    <property type="evidence" value="ECO:0007669"/>
    <property type="project" value="UniProtKB-EC"/>
</dbReference>
<keyword evidence="2 8" id="KW-0489">Methyltransferase</keyword>
<dbReference type="GO" id="GO:0032259">
    <property type="term" value="P:methylation"/>
    <property type="evidence" value="ECO:0007669"/>
    <property type="project" value="UniProtKB-KW"/>
</dbReference>
<dbReference type="EMBL" id="JACLAG010000001">
    <property type="protein sequence ID" value="MBC2618738.1"/>
    <property type="molecule type" value="Genomic_DNA"/>
</dbReference>
<organism evidence="8 9">
    <name type="scientific">Citrobacter cronae</name>
    <dbReference type="NCBI Taxonomy" id="1748967"/>
    <lineage>
        <taxon>Bacteria</taxon>
        <taxon>Pseudomonadati</taxon>
        <taxon>Pseudomonadota</taxon>
        <taxon>Gammaproteobacteria</taxon>
        <taxon>Enterobacterales</taxon>
        <taxon>Enterobacteriaceae</taxon>
        <taxon>Citrobacter</taxon>
        <taxon>Citrobacter freundii complex</taxon>
    </lineage>
</organism>
<name>A0A7X1EFE1_9ENTR</name>
<dbReference type="GO" id="GO:0003677">
    <property type="term" value="F:DNA binding"/>
    <property type="evidence" value="ECO:0007669"/>
    <property type="project" value="TreeGrafter"/>
</dbReference>
<evidence type="ECO:0000256" key="1">
    <source>
        <dbReference type="ARBA" id="ARBA00011975"/>
    </source>
</evidence>
<dbReference type="PANTHER" id="PTHR10629">
    <property type="entry name" value="CYTOSINE-SPECIFIC METHYLTRANSFERASE"/>
    <property type="match status" value="1"/>
</dbReference>
<evidence type="ECO:0000313" key="9">
    <source>
        <dbReference type="Proteomes" id="UP000548504"/>
    </source>
</evidence>
<dbReference type="RefSeq" id="WP_185655625.1">
    <property type="nucleotide sequence ID" value="NZ_JACLAG010000001.1"/>
</dbReference>
<accession>A0A7X1EFE1</accession>
<dbReference type="Gene3D" id="3.90.120.10">
    <property type="entry name" value="DNA Methylase, subunit A, domain 2"/>
    <property type="match status" value="1"/>
</dbReference>
<sequence>MREIIVDNFAGGGGASTGIEMAIGRSVDIAINHDENAVAMHTTNHPDTLHYCESVYEVRPKVATAGRPVALAWFSPDCRHFSKAKGAKPVEKAIRGLAWVVLRWGLDVEPRVMKLENVEEFKTWGPLLREMPFISHADRFLDEFIGPPEPVEQRPDPARIGETFNAFVAMLTTGISASHPALAECCDFLNISLDSEDAARLVKGLGYVVEYRELRACDYGAPTIRKRFFMVMRRDGKPIVWPEPTHGDPKSPAVQAGRLAPWRTAAECIDWSIPAPSIFDRKKPLAENTLKRIARGIQRFVIDSASPFIVKCNHTTTKGKYDCFRGQALSEPLQTITKTHGYALAVPHLTKFRTGATGQPVTEPVPTVTAGTSKRPGGNGHALGIVEAALTPFLAGNGGSEYQAKPRPLDKPAHTILKQSRACLVAPVIARQFGASVGHRADEPSATITAGGGGKSQLVTPTLIQMGYGERPGQDPRVLQLEKPLGTVTAGGNKFAVASAFLAKHYGGNYTGPGVGLDEPVHSVTTVDHHAVVAAHLMVNNTGHPGGTLDNPAHTVTTGNHHAAITSHLVKLRGTCRDGQPTSEPMPTVTAGGLHVGEVKTTLAVDEYDEYRAQQTLEFLREYCGEDCDGLVTVDGITYRIVDIGMRMLQPHELYRAQGFPEWYIIDQDYRGKKYAKDKQVARCGNAVPPPFAEALVRANLPELCVSREAA</sequence>
<evidence type="ECO:0000256" key="2">
    <source>
        <dbReference type="ARBA" id="ARBA00022603"/>
    </source>
</evidence>
<keyword evidence="5" id="KW-0680">Restriction system</keyword>
<dbReference type="GO" id="GO:0044027">
    <property type="term" value="P:negative regulation of gene expression via chromosomal CpG island methylation"/>
    <property type="evidence" value="ECO:0007669"/>
    <property type="project" value="TreeGrafter"/>
</dbReference>
<evidence type="ECO:0000256" key="7">
    <source>
        <dbReference type="SAM" id="MobiDB-lite"/>
    </source>
</evidence>
<dbReference type="InterPro" id="IPR001525">
    <property type="entry name" value="C5_MeTfrase"/>
</dbReference>
<dbReference type="SUPFAM" id="SSF53335">
    <property type="entry name" value="S-adenosyl-L-methionine-dependent methyltransferases"/>
    <property type="match status" value="1"/>
</dbReference>
<dbReference type="PANTHER" id="PTHR10629:SF52">
    <property type="entry name" value="DNA (CYTOSINE-5)-METHYLTRANSFERASE 1"/>
    <property type="match status" value="1"/>
</dbReference>
<dbReference type="Gene3D" id="3.40.50.150">
    <property type="entry name" value="Vaccinia Virus protein VP39"/>
    <property type="match status" value="1"/>
</dbReference>
<gene>
    <name evidence="8" type="ORF">H7I73_03690</name>
</gene>
<protein>
    <recommendedName>
        <fullName evidence="1">DNA (cytosine-5-)-methyltransferase</fullName>
        <ecNumber evidence="1">2.1.1.37</ecNumber>
    </recommendedName>
</protein>
<reference evidence="8 9" key="1">
    <citation type="submission" date="2020-08" db="EMBL/GenBank/DDBJ databases">
        <title>Emergence and comparative genomics analysis of Citrobacter in Fennec fox imported from North Africa to China.</title>
        <authorList>
            <person name="Zheng B."/>
        </authorList>
    </citation>
    <scope>NUCLEOTIDE SEQUENCE [LARGE SCALE GENOMIC DNA]</scope>
    <source>
        <strain evidence="8 9">FF141</strain>
    </source>
</reference>
<evidence type="ECO:0000256" key="5">
    <source>
        <dbReference type="ARBA" id="ARBA00022747"/>
    </source>
</evidence>
<dbReference type="InterPro" id="IPR029063">
    <property type="entry name" value="SAM-dependent_MTases_sf"/>
</dbReference>
<feature type="region of interest" description="Disordered" evidence="7">
    <location>
        <begin position="355"/>
        <end position="378"/>
    </location>
</feature>
<keyword evidence="4" id="KW-0949">S-adenosyl-L-methionine</keyword>
<dbReference type="InterPro" id="IPR050390">
    <property type="entry name" value="C5-Methyltransferase"/>
</dbReference>
<proteinExistence type="predicted"/>
<comment type="caution">
    <text evidence="8">The sequence shown here is derived from an EMBL/GenBank/DDBJ whole genome shotgun (WGS) entry which is preliminary data.</text>
</comment>
<keyword evidence="3 8" id="KW-0808">Transferase</keyword>
<dbReference type="Pfam" id="PF00145">
    <property type="entry name" value="DNA_methylase"/>
    <property type="match status" value="2"/>
</dbReference>
<evidence type="ECO:0000256" key="6">
    <source>
        <dbReference type="ARBA" id="ARBA00047422"/>
    </source>
</evidence>
<dbReference type="Proteomes" id="UP000548504">
    <property type="component" value="Unassembled WGS sequence"/>
</dbReference>
<evidence type="ECO:0000313" key="8">
    <source>
        <dbReference type="EMBL" id="MBC2618738.1"/>
    </source>
</evidence>
<evidence type="ECO:0000256" key="3">
    <source>
        <dbReference type="ARBA" id="ARBA00022679"/>
    </source>
</evidence>
<dbReference type="GO" id="GO:0009307">
    <property type="term" value="P:DNA restriction-modification system"/>
    <property type="evidence" value="ECO:0007669"/>
    <property type="project" value="UniProtKB-KW"/>
</dbReference>
<dbReference type="EC" id="2.1.1.37" evidence="1"/>